<organism evidence="1 2">
    <name type="scientific">Platysternon megacephalum</name>
    <name type="common">big-headed turtle</name>
    <dbReference type="NCBI Taxonomy" id="55544"/>
    <lineage>
        <taxon>Eukaryota</taxon>
        <taxon>Metazoa</taxon>
        <taxon>Chordata</taxon>
        <taxon>Craniata</taxon>
        <taxon>Vertebrata</taxon>
        <taxon>Euteleostomi</taxon>
        <taxon>Archelosauria</taxon>
        <taxon>Testudinata</taxon>
        <taxon>Testudines</taxon>
        <taxon>Cryptodira</taxon>
        <taxon>Durocryptodira</taxon>
        <taxon>Testudinoidea</taxon>
        <taxon>Platysternidae</taxon>
        <taxon>Platysternon</taxon>
    </lineage>
</organism>
<reference evidence="1 2" key="2">
    <citation type="submission" date="2019-04" db="EMBL/GenBank/DDBJ databases">
        <title>The genome sequence of big-headed turtle.</title>
        <authorList>
            <person name="Gong S."/>
        </authorList>
    </citation>
    <scope>NUCLEOTIDE SEQUENCE [LARGE SCALE GENOMIC DNA]</scope>
    <source>
        <strain evidence="1">DO16091913</strain>
        <tissue evidence="1">Muscle</tissue>
    </source>
</reference>
<dbReference type="Proteomes" id="UP000297703">
    <property type="component" value="Unassembled WGS sequence"/>
</dbReference>
<reference evidence="1 2" key="1">
    <citation type="submission" date="2019-04" db="EMBL/GenBank/DDBJ databases">
        <title>Draft genome of the big-headed turtle Platysternon megacephalum.</title>
        <authorList>
            <person name="Gong S."/>
        </authorList>
    </citation>
    <scope>NUCLEOTIDE SEQUENCE [LARGE SCALE GENOMIC DNA]</scope>
    <source>
        <strain evidence="1">DO16091913</strain>
        <tissue evidence="1">Muscle</tissue>
    </source>
</reference>
<accession>A0A4D9DNX3</accession>
<dbReference type="EMBL" id="QXTE01000649">
    <property type="protein sequence ID" value="TFJ96532.1"/>
    <property type="molecule type" value="Genomic_DNA"/>
</dbReference>
<protein>
    <submittedName>
        <fullName evidence="1">Ribose-phosphate pyrophosphokinase</fullName>
    </submittedName>
</protein>
<dbReference type="GO" id="GO:0016301">
    <property type="term" value="F:kinase activity"/>
    <property type="evidence" value="ECO:0007669"/>
    <property type="project" value="UniProtKB-KW"/>
</dbReference>
<evidence type="ECO:0000313" key="2">
    <source>
        <dbReference type="Proteomes" id="UP000297703"/>
    </source>
</evidence>
<evidence type="ECO:0000313" key="1">
    <source>
        <dbReference type="EMBL" id="TFJ96532.1"/>
    </source>
</evidence>
<comment type="caution">
    <text evidence="1">The sequence shown here is derived from an EMBL/GenBank/DDBJ whole genome shotgun (WGS) entry which is preliminary data.</text>
</comment>
<keyword evidence="1" id="KW-0808">Transferase</keyword>
<gene>
    <name evidence="1" type="ORF">DR999_PMT21667</name>
</gene>
<dbReference type="AlphaFoldDB" id="A0A4D9DNX3"/>
<keyword evidence="2" id="KW-1185">Reference proteome</keyword>
<keyword evidence="1" id="KW-0418">Kinase</keyword>
<sequence length="184" mass="21055">MGRGTCKSVNWNARNVGGLRHHSLLGLEENIPFPSVRYYRRQLATGKGDEAAFSLSEETSIRYSWRWDTRLGGPTALRDHGYDVKNTSLHGPIYLIQHERGWGGSQGRWAHYHTGSEHRQRKWIRCAEVYWGRHWERKCPVPLVYTATTGSPGMVQGQPELQGPRYPSISHTVNHSLLQIISDH</sequence>
<name>A0A4D9DNX3_9SAUR</name>
<proteinExistence type="predicted"/>